<evidence type="ECO:0000259" key="3">
    <source>
        <dbReference type="Pfam" id="PF07992"/>
    </source>
</evidence>
<evidence type="ECO:0000313" key="4">
    <source>
        <dbReference type="EMBL" id="ANX00071.1"/>
    </source>
</evidence>
<sequence length="291" mass="31992">MYDAIIIGDGPAGISAALYTVRANIKTLVLGLGDSVLRKASKIENYYGFSEPVSGEWIISEGEKQLKRLGGEILKEEVIGIEKEDNFHVKTVNNTYTARTVLIATGQKQANIKIRNLKKFEGRGISYCTTCDGFFYRGKKVGVLGFKDFALHEANELLNFTKNVTVFTNGEKTEFTETSMLDKFEINEKPIAAFEGGEVLEKIVFEDGSEFPLDGMFIAYGTASSVNFALKMGILTREQSIIVNERQETNIPGLFAAGDCTGVFKQIAVAVGQGAIAGRSMIEYVRSQRES</sequence>
<feature type="domain" description="FAD/NAD(P)-binding" evidence="3">
    <location>
        <begin position="2"/>
        <end position="274"/>
    </location>
</feature>
<organism evidence="4 5">
    <name type="scientific">Thermoclostridium stercorarium subsp. thermolacticum DSM 2910</name>
    <dbReference type="NCBI Taxonomy" id="1121336"/>
    <lineage>
        <taxon>Bacteria</taxon>
        <taxon>Bacillati</taxon>
        <taxon>Bacillota</taxon>
        <taxon>Clostridia</taxon>
        <taxon>Eubacteriales</taxon>
        <taxon>Oscillospiraceae</taxon>
        <taxon>Thermoclostridium</taxon>
    </lineage>
</organism>
<dbReference type="Proteomes" id="UP000092971">
    <property type="component" value="Chromosome"/>
</dbReference>
<dbReference type="AlphaFoldDB" id="A0A1B1YH42"/>
<evidence type="ECO:0000313" key="5">
    <source>
        <dbReference type="Proteomes" id="UP000092971"/>
    </source>
</evidence>
<dbReference type="Pfam" id="PF07992">
    <property type="entry name" value="Pyr_redox_2"/>
    <property type="match status" value="1"/>
</dbReference>
<proteinExistence type="predicted"/>
<gene>
    <name evidence="4" type="ORF">CSTERTH_12150</name>
</gene>
<dbReference type="SUPFAM" id="SSF51905">
    <property type="entry name" value="FAD/NAD(P)-binding domain"/>
    <property type="match status" value="1"/>
</dbReference>
<dbReference type="PRINTS" id="PR00469">
    <property type="entry name" value="PNDRDTASEII"/>
</dbReference>
<name>A0A1B1YH42_THEST</name>
<dbReference type="Gene3D" id="3.50.50.60">
    <property type="entry name" value="FAD/NAD(P)-binding domain"/>
    <property type="match status" value="2"/>
</dbReference>
<keyword evidence="1" id="KW-0285">Flavoprotein</keyword>
<keyword evidence="2" id="KW-0560">Oxidoreductase</keyword>
<reference evidence="4 5" key="1">
    <citation type="submission" date="2016-02" db="EMBL/GenBank/DDBJ databases">
        <title>Comparison of Clostridium stercorarium subspecies using comparative genomics and transcriptomics.</title>
        <authorList>
            <person name="Schellenberg J."/>
            <person name="Thallinger G."/>
            <person name="Levin D.B."/>
            <person name="Zhang X."/>
            <person name="Alvare G."/>
            <person name="Fristensky B."/>
            <person name="Sparling R."/>
        </authorList>
    </citation>
    <scope>NUCLEOTIDE SEQUENCE [LARGE SCALE GENOMIC DNA]</scope>
    <source>
        <strain evidence="4 5">DSM 2910</strain>
    </source>
</reference>
<dbReference type="InterPro" id="IPR036188">
    <property type="entry name" value="FAD/NAD-bd_sf"/>
</dbReference>
<protein>
    <submittedName>
        <fullName evidence="4">Thioredoxin-disulfide reductase</fullName>
    </submittedName>
</protein>
<dbReference type="PANTHER" id="PTHR48105">
    <property type="entry name" value="THIOREDOXIN REDUCTASE 1-RELATED-RELATED"/>
    <property type="match status" value="1"/>
</dbReference>
<dbReference type="GO" id="GO:0016491">
    <property type="term" value="F:oxidoreductase activity"/>
    <property type="evidence" value="ECO:0007669"/>
    <property type="project" value="UniProtKB-KW"/>
</dbReference>
<dbReference type="InterPro" id="IPR023753">
    <property type="entry name" value="FAD/NAD-binding_dom"/>
</dbReference>
<evidence type="ECO:0000256" key="2">
    <source>
        <dbReference type="ARBA" id="ARBA00023002"/>
    </source>
</evidence>
<accession>A0A1B1YH42</accession>
<evidence type="ECO:0000256" key="1">
    <source>
        <dbReference type="ARBA" id="ARBA00022630"/>
    </source>
</evidence>
<dbReference type="InterPro" id="IPR050097">
    <property type="entry name" value="Ferredoxin-NADP_redctase_2"/>
</dbReference>
<dbReference type="PRINTS" id="PR00368">
    <property type="entry name" value="FADPNR"/>
</dbReference>
<dbReference type="EMBL" id="CP014672">
    <property type="protein sequence ID" value="ANX00071.1"/>
    <property type="molecule type" value="Genomic_DNA"/>
</dbReference>